<comment type="caution">
    <text evidence="1">The sequence shown here is derived from an EMBL/GenBank/DDBJ whole genome shotgun (WGS) entry which is preliminary data.</text>
</comment>
<evidence type="ECO:0000313" key="2">
    <source>
        <dbReference type="Proteomes" id="UP000284842"/>
    </source>
</evidence>
<proteinExistence type="predicted"/>
<dbReference type="SUPFAM" id="SSF52047">
    <property type="entry name" value="RNI-like"/>
    <property type="match status" value="1"/>
</dbReference>
<reference evidence="1 2" key="1">
    <citation type="journal article" date="2018" name="Evol. Lett.">
        <title>Horizontal gene cluster transfer increased hallucinogenic mushroom diversity.</title>
        <authorList>
            <person name="Reynolds H.T."/>
            <person name="Vijayakumar V."/>
            <person name="Gluck-Thaler E."/>
            <person name="Korotkin H.B."/>
            <person name="Matheny P.B."/>
            <person name="Slot J.C."/>
        </authorList>
    </citation>
    <scope>NUCLEOTIDE SEQUENCE [LARGE SCALE GENOMIC DNA]</scope>
    <source>
        <strain evidence="1 2">2629</strain>
    </source>
</reference>
<dbReference type="InterPro" id="IPR032675">
    <property type="entry name" value="LRR_dom_sf"/>
</dbReference>
<dbReference type="Proteomes" id="UP000284842">
    <property type="component" value="Unassembled WGS sequence"/>
</dbReference>
<accession>A0A409W8N3</accession>
<keyword evidence="2" id="KW-1185">Reference proteome</keyword>
<evidence type="ECO:0000313" key="1">
    <source>
        <dbReference type="EMBL" id="PPQ74863.1"/>
    </source>
</evidence>
<gene>
    <name evidence="1" type="ORF">CVT24_002902</name>
</gene>
<protein>
    <recommendedName>
        <fullName evidence="3">F-box domain-containing protein</fullName>
    </recommendedName>
</protein>
<dbReference type="InParanoid" id="A0A409W8N3"/>
<dbReference type="AlphaFoldDB" id="A0A409W8N3"/>
<dbReference type="EMBL" id="NHTK01005720">
    <property type="protein sequence ID" value="PPQ74863.1"/>
    <property type="molecule type" value="Genomic_DNA"/>
</dbReference>
<organism evidence="1 2">
    <name type="scientific">Panaeolus cyanescens</name>
    <dbReference type="NCBI Taxonomy" id="181874"/>
    <lineage>
        <taxon>Eukaryota</taxon>
        <taxon>Fungi</taxon>
        <taxon>Dikarya</taxon>
        <taxon>Basidiomycota</taxon>
        <taxon>Agaricomycotina</taxon>
        <taxon>Agaricomycetes</taxon>
        <taxon>Agaricomycetidae</taxon>
        <taxon>Agaricales</taxon>
        <taxon>Agaricineae</taxon>
        <taxon>Galeropsidaceae</taxon>
        <taxon>Panaeolus</taxon>
    </lineage>
</organism>
<sequence length="469" mass="53677">MAAPAVGNCSAGPLSVSDIEIMQSYARRVRSICLRNRTPVDLLAGIDPMILGQLPILLDNKPLFPRLRKLEVVPYVHNHHVVCSSYLSIFFSPSLQDIVFGPKQSQKALYAHTIWWFFRNMDNMPPSSLQVKSIEIGVSLTRHVITSLSKLTRLERLQLSPRHDTALNFSLVQELADLASLQYLSLSVRAESKKMPVRSMYTNPTFSALTTLCMYSDVNTTTGMFLLFDFPALETLNLYRRIADPPAPFQPESWETFLVQLPQWLPRLRAISMNIADQENTEDDEDEVEEDSPISLSWSCFTPLLLLSLTHLSIQLPMVDTLSYQDFVELTSSSSRLESLKIKVRTVSLHRSVFTEIVTRLPCLKELCLSVDLYDVCVNWLSEIPRSTHKLERLIIPRMKDSRVNKPPLNLERMFVLAQYVDSLFPHLKFLSCQADCDFWKPDGTCNYFLHSLVRGLQYARTMERARNQ</sequence>
<evidence type="ECO:0008006" key="3">
    <source>
        <dbReference type="Google" id="ProtNLM"/>
    </source>
</evidence>
<name>A0A409W8N3_9AGAR</name>
<dbReference type="Gene3D" id="3.80.10.10">
    <property type="entry name" value="Ribonuclease Inhibitor"/>
    <property type="match status" value="1"/>
</dbReference>